<keyword evidence="3 7" id="KW-1133">Transmembrane helix</keyword>
<dbReference type="STRING" id="6293.A0A1I8EB88"/>
<evidence type="ECO:0000256" key="1">
    <source>
        <dbReference type="ARBA" id="ARBA00004473"/>
    </source>
</evidence>
<feature type="transmembrane region" description="Helical" evidence="7">
    <location>
        <begin position="735"/>
        <end position="753"/>
    </location>
</feature>
<feature type="compositionally biased region" description="Basic and acidic residues" evidence="6">
    <location>
        <begin position="116"/>
        <end position="135"/>
    </location>
</feature>
<keyword evidence="4 7" id="KW-0472">Membrane</keyword>
<evidence type="ECO:0000256" key="3">
    <source>
        <dbReference type="ARBA" id="ARBA00022989"/>
    </source>
</evidence>
<dbReference type="GO" id="GO:0031490">
    <property type="term" value="F:chromatin DNA binding"/>
    <property type="evidence" value="ECO:0007669"/>
    <property type="project" value="TreeGrafter"/>
</dbReference>
<feature type="transmembrane region" description="Helical" evidence="7">
    <location>
        <begin position="230"/>
        <end position="248"/>
    </location>
</feature>
<dbReference type="Gene3D" id="1.10.720.40">
    <property type="match status" value="1"/>
</dbReference>
<keyword evidence="5" id="KW-0539">Nucleus</keyword>
<evidence type="ECO:0000256" key="7">
    <source>
        <dbReference type="SAM" id="Phobius"/>
    </source>
</evidence>
<dbReference type="PANTHER" id="PTHR13428">
    <property type="entry name" value="INNER NUCLEAR MEMBRANE PROTEIN MAN1 LEM DOMAIN CONTAINING PROTEIN"/>
    <property type="match status" value="1"/>
</dbReference>
<evidence type="ECO:0000256" key="4">
    <source>
        <dbReference type="ARBA" id="ARBA00023136"/>
    </source>
</evidence>
<dbReference type="InterPro" id="IPR052277">
    <property type="entry name" value="INM_ESCRT-Associated"/>
</dbReference>
<dbReference type="AlphaFoldDB" id="A0A1I8EB88"/>
<feature type="region of interest" description="Disordered" evidence="6">
    <location>
        <begin position="1"/>
        <end position="28"/>
    </location>
</feature>
<accession>A0A1I8EB88</accession>
<feature type="transmembrane region" description="Helical" evidence="7">
    <location>
        <begin position="839"/>
        <end position="858"/>
    </location>
</feature>
<dbReference type="SUPFAM" id="SSF81321">
    <property type="entry name" value="Family A G protein-coupled receptor-like"/>
    <property type="match status" value="1"/>
</dbReference>
<dbReference type="SUPFAM" id="SSF63451">
    <property type="entry name" value="LEM domain"/>
    <property type="match status" value="1"/>
</dbReference>
<dbReference type="SMART" id="SM00540">
    <property type="entry name" value="LEM"/>
    <property type="match status" value="1"/>
</dbReference>
<comment type="subcellular location">
    <subcellularLocation>
        <location evidence="1">Nucleus inner membrane</location>
        <topology evidence="1">Multi-pass membrane protein</topology>
    </subcellularLocation>
</comment>
<feature type="compositionally biased region" description="Low complexity" evidence="6">
    <location>
        <begin position="103"/>
        <end position="115"/>
    </location>
</feature>
<feature type="transmembrane region" description="Helical" evidence="7">
    <location>
        <begin position="289"/>
        <end position="313"/>
    </location>
</feature>
<dbReference type="CDD" id="cd12940">
    <property type="entry name" value="LEM_LAP2_LEMD1"/>
    <property type="match status" value="1"/>
</dbReference>
<feature type="domain" description="LEM" evidence="8">
    <location>
        <begin position="22"/>
        <end position="66"/>
    </location>
</feature>
<keyword evidence="2 7" id="KW-0812">Transmembrane</keyword>
<dbReference type="FunFam" id="1.10.720.40:FF:000001">
    <property type="entry name" value="LEM domain containing 2, isoform CRA_a"/>
    <property type="match status" value="1"/>
</dbReference>
<dbReference type="PROSITE" id="PS50954">
    <property type="entry name" value="LEM"/>
    <property type="match status" value="1"/>
</dbReference>
<reference evidence="9" key="1">
    <citation type="submission" date="2016-11" db="UniProtKB">
        <authorList>
            <consortium name="WormBaseParasite"/>
        </authorList>
    </citation>
    <scope>IDENTIFICATION</scope>
    <source>
        <strain evidence="9">pt0022</strain>
    </source>
</reference>
<evidence type="ECO:0000256" key="5">
    <source>
        <dbReference type="ARBA" id="ARBA00023242"/>
    </source>
</evidence>
<dbReference type="GO" id="GO:0005637">
    <property type="term" value="C:nuclear inner membrane"/>
    <property type="evidence" value="ECO:0007669"/>
    <property type="project" value="UniProtKB-SubCell"/>
</dbReference>
<evidence type="ECO:0000313" key="9">
    <source>
        <dbReference type="WBParaSite" id="maker-PairedContig_1198-snap-gene-1.14-mRNA-1"/>
    </source>
</evidence>
<dbReference type="InterPro" id="IPR011015">
    <property type="entry name" value="LEM/LEM-like_dom_sf"/>
</dbReference>
<dbReference type="InterPro" id="IPR003887">
    <property type="entry name" value="LEM_dom"/>
</dbReference>
<dbReference type="Gene3D" id="1.10.10.1180">
    <property type="entry name" value="MAN1, winged-helix domain"/>
    <property type="match status" value="1"/>
</dbReference>
<proteinExistence type="predicted"/>
<dbReference type="GO" id="GO:0030514">
    <property type="term" value="P:negative regulation of BMP signaling pathway"/>
    <property type="evidence" value="ECO:0007669"/>
    <property type="project" value="TreeGrafter"/>
</dbReference>
<protein>
    <submittedName>
        <fullName evidence="9">LEM domain-containing protein</fullName>
    </submittedName>
</protein>
<feature type="transmembrane region" description="Helical" evidence="7">
    <location>
        <begin position="667"/>
        <end position="687"/>
    </location>
</feature>
<evidence type="ECO:0000259" key="8">
    <source>
        <dbReference type="PROSITE" id="PS50954"/>
    </source>
</evidence>
<dbReference type="GO" id="GO:0006998">
    <property type="term" value="P:nuclear envelope organization"/>
    <property type="evidence" value="ECO:0007669"/>
    <property type="project" value="TreeGrafter"/>
</dbReference>
<dbReference type="WBParaSite" id="maker-PairedContig_1198-snap-gene-1.14-mRNA-1">
    <property type="protein sequence ID" value="maker-PairedContig_1198-snap-gene-1.14-mRNA-1"/>
    <property type="gene ID" value="maker-PairedContig_1198-snap-gene-1.14"/>
</dbReference>
<feature type="region of interest" description="Disordered" evidence="6">
    <location>
        <begin position="60"/>
        <end position="166"/>
    </location>
</feature>
<dbReference type="Gene3D" id="1.20.1070.10">
    <property type="entry name" value="Rhodopsin 7-helix transmembrane proteins"/>
    <property type="match status" value="2"/>
</dbReference>
<name>A0A1I8EB88_WUCBA</name>
<feature type="transmembrane region" description="Helical" evidence="7">
    <location>
        <begin position="631"/>
        <end position="655"/>
    </location>
</feature>
<dbReference type="PANTHER" id="PTHR13428:SF12">
    <property type="entry name" value="INNER NUCLEAR MEMBRANE PROTEIN MAN1"/>
    <property type="match status" value="1"/>
</dbReference>
<evidence type="ECO:0000256" key="2">
    <source>
        <dbReference type="ARBA" id="ARBA00022692"/>
    </source>
</evidence>
<feature type="transmembrane region" description="Helical" evidence="7">
    <location>
        <begin position="806"/>
        <end position="827"/>
    </location>
</feature>
<sequence>MSAPVRKFSSTRRSSKSPSRIFQKPPALSDEELRASLIALGAKVGPITATTRTIYEKQLEKRLQNNKSSETFSRAPDDLTPVPDGRKLPTPPRPTMVPRFHPSYSASSSSYIPRSVNDRSERRARRRLDFNDSQEKLNFSRKVEDYNNDSDDDHMESSRVVPPSPILMSDTQKSSSILSVLNKYLKFIRPRKSFPNSTKDSHSFDGRYPYSVREAAPTRSASLGFDISRVILFSLVSLFGFLLIAYLATANSGVLIHSGRIAYVTSEHKLIENDNSIVAVAAKDTVFFLYTYAILPLLTLVIICGIMIGIYMLRLYQTKKKAEDKQRIFDLIEKITDIIRDANEQGQAYIAEPHVRDMLLPPSKRMNNSPEWRRWQEAVRFINLNESRVSTEARIINGVECSVWRWIPAKKNGWQGSAFDGSMRRSMLSQAPSHCLKLRGMFSSAKDYETKFMYLKEALLQKIAPVKPIHVYVEKDSKEGVMFALVLLNHYTGLGSTVNWFGRNFCVMNATSSDFLMHYANEEGTGALFRPLIPAVMDLVEDDKISDTTNAVNSNISATISSVDVSALSRLFIPTVSSSHELILSNIRDSNNSTVGNEHQYDDESPEWCTILSVDCECHLSYQFYAYEERLLLGLITLPIIMFGLCANITSIRIFTHRFMFSSSINWYLAILSSSDTLILFSAFFVLSLPRLGEYTKTWSATRFSVWMTTGMSVHRYIGVCLPFKTSTLLKTARVRIFILSLLGFSLLFNITRFFEVRVVNNCFRSNINAFIPVLLAIRRSNRLHRRQSMVPDESLKQAERKERQISIMLIAIVLVFLSCNTLAFVVNILENVGYDNALYVSLVMVNASCNITIYMLFSDKYRLLLRHYMTCHWSRDGELLLTTNTA</sequence>
<dbReference type="CDD" id="cd14978">
    <property type="entry name" value="7tmA_FMRFamide_R-like"/>
    <property type="match status" value="1"/>
</dbReference>
<evidence type="ECO:0000256" key="6">
    <source>
        <dbReference type="SAM" id="MobiDB-lite"/>
    </source>
</evidence>
<dbReference type="Pfam" id="PF03020">
    <property type="entry name" value="LEM"/>
    <property type="match status" value="1"/>
</dbReference>
<dbReference type="InterPro" id="IPR041885">
    <property type="entry name" value="MAN1_winged_helix_dom"/>
</dbReference>
<organism evidence="9">
    <name type="scientific">Wuchereria bancrofti</name>
    <dbReference type="NCBI Taxonomy" id="6293"/>
    <lineage>
        <taxon>Eukaryota</taxon>
        <taxon>Metazoa</taxon>
        <taxon>Ecdysozoa</taxon>
        <taxon>Nematoda</taxon>
        <taxon>Chromadorea</taxon>
        <taxon>Rhabditida</taxon>
        <taxon>Spirurina</taxon>
        <taxon>Spiruromorpha</taxon>
        <taxon>Filarioidea</taxon>
        <taxon>Onchocercidae</taxon>
        <taxon>Wuchereria</taxon>
    </lineage>
</organism>